<reference evidence="3" key="1">
    <citation type="journal article" date="2019" name="Int. J. Syst. Evol. Microbiol.">
        <title>The Global Catalogue of Microorganisms (GCM) 10K type strain sequencing project: providing services to taxonomists for standard genome sequencing and annotation.</title>
        <authorList>
            <consortium name="The Broad Institute Genomics Platform"/>
            <consortium name="The Broad Institute Genome Sequencing Center for Infectious Disease"/>
            <person name="Wu L."/>
            <person name="Ma J."/>
        </authorList>
    </citation>
    <scope>NUCLEOTIDE SEQUENCE [LARGE SCALE GENOMIC DNA]</scope>
    <source>
        <strain evidence="3">CCM 8895</strain>
    </source>
</reference>
<dbReference type="Proteomes" id="UP001596186">
    <property type="component" value="Unassembled WGS sequence"/>
</dbReference>
<organism evidence="2 3">
    <name type="scientific">Companilactobacillus baiquanensis</name>
    <dbReference type="NCBI Taxonomy" id="2486005"/>
    <lineage>
        <taxon>Bacteria</taxon>
        <taxon>Bacillati</taxon>
        <taxon>Bacillota</taxon>
        <taxon>Bacilli</taxon>
        <taxon>Lactobacillales</taxon>
        <taxon>Lactobacillaceae</taxon>
        <taxon>Companilactobacillus</taxon>
    </lineage>
</organism>
<keyword evidence="3" id="KW-1185">Reference proteome</keyword>
<dbReference type="InterPro" id="IPR010330">
    <property type="entry name" value="CoiA_nuc"/>
</dbReference>
<evidence type="ECO:0000313" key="2">
    <source>
        <dbReference type="EMBL" id="MFC6324227.1"/>
    </source>
</evidence>
<protein>
    <submittedName>
        <fullName evidence="2">Competence protein CoiA family protein</fullName>
    </submittedName>
</protein>
<proteinExistence type="predicted"/>
<name>A0ABW1UXS9_9LACO</name>
<dbReference type="RefSeq" id="WP_125593444.1">
    <property type="nucleotide sequence ID" value="NZ_JBHSSN010000015.1"/>
</dbReference>
<comment type="caution">
    <text evidence="2">The sequence shown here is derived from an EMBL/GenBank/DDBJ whole genome shotgun (WGS) entry which is preliminary data.</text>
</comment>
<sequence>MYAALNEEGNLVYAVEVENIENYHCPKCLKTVRLIQKNDSAYFQHSTKKFNEVNERNIHKKGKDILVNNFSQLGYQDIQQEKFLTEIKQKPDILLTNNLALEYQCATISSSKFKDRIDGYSTLNIKSIWILGGAYLNKKILKKHLKFLSYDPNWGFYLIMLDSENKIYHLFYQIRYFGLFNKINYSRKDFYTDDISELFKFSTELKSYPPIKVDHYQIQRIKNVRGVKVDKLKSEFFNQSGKTVEEYLLKKSLNCQKPVYSNHYWRILCGEEPRYLEQPLLFKKIRI</sequence>
<gene>
    <name evidence="2" type="ORF">ACFP1F_10795</name>
</gene>
<dbReference type="EMBL" id="JBHSSN010000015">
    <property type="protein sequence ID" value="MFC6324227.1"/>
    <property type="molecule type" value="Genomic_DNA"/>
</dbReference>
<accession>A0ABW1UXS9</accession>
<dbReference type="Pfam" id="PF06054">
    <property type="entry name" value="CoiA_nuc"/>
    <property type="match status" value="1"/>
</dbReference>
<feature type="domain" description="Competence protein CoiA nuclease-like" evidence="1">
    <location>
        <begin position="56"/>
        <end position="179"/>
    </location>
</feature>
<evidence type="ECO:0000313" key="3">
    <source>
        <dbReference type="Proteomes" id="UP001596186"/>
    </source>
</evidence>
<evidence type="ECO:0000259" key="1">
    <source>
        <dbReference type="Pfam" id="PF06054"/>
    </source>
</evidence>